<organism evidence="3">
    <name type="scientific">mine drainage metagenome</name>
    <dbReference type="NCBI Taxonomy" id="410659"/>
    <lineage>
        <taxon>unclassified sequences</taxon>
        <taxon>metagenomes</taxon>
        <taxon>ecological metagenomes</taxon>
    </lineage>
</organism>
<feature type="transmembrane region" description="Helical" evidence="1">
    <location>
        <begin position="131"/>
        <end position="154"/>
    </location>
</feature>
<evidence type="ECO:0000256" key="1">
    <source>
        <dbReference type="SAM" id="Phobius"/>
    </source>
</evidence>
<name>A0A1J5SMY3_9ZZZZ</name>
<proteinExistence type="predicted"/>
<keyword evidence="1" id="KW-0812">Transmembrane</keyword>
<keyword evidence="1" id="KW-0472">Membrane</keyword>
<feature type="domain" description="Copper resistance protein D" evidence="2">
    <location>
        <begin position="48"/>
        <end position="150"/>
    </location>
</feature>
<feature type="transmembrane region" description="Helical" evidence="1">
    <location>
        <begin position="53"/>
        <end position="75"/>
    </location>
</feature>
<gene>
    <name evidence="3" type="ORF">GALL_148060</name>
</gene>
<dbReference type="AlphaFoldDB" id="A0A1J5SMY3"/>
<dbReference type="GO" id="GO:0016020">
    <property type="term" value="C:membrane"/>
    <property type="evidence" value="ECO:0007669"/>
    <property type="project" value="InterPro"/>
</dbReference>
<protein>
    <submittedName>
        <fullName evidence="3">Copper resistance protein D</fullName>
    </submittedName>
</protein>
<keyword evidence="1" id="KW-1133">Transmembrane helix</keyword>
<accession>A0A1J5SMY3</accession>
<dbReference type="Pfam" id="PF05425">
    <property type="entry name" value="CopD"/>
    <property type="match status" value="1"/>
</dbReference>
<feature type="transmembrane region" description="Helical" evidence="1">
    <location>
        <begin position="87"/>
        <end position="106"/>
    </location>
</feature>
<reference evidence="3" key="1">
    <citation type="submission" date="2016-10" db="EMBL/GenBank/DDBJ databases">
        <title>Sequence of Gallionella enrichment culture.</title>
        <authorList>
            <person name="Poehlein A."/>
            <person name="Muehling M."/>
            <person name="Daniel R."/>
        </authorList>
    </citation>
    <scope>NUCLEOTIDE SEQUENCE</scope>
</reference>
<evidence type="ECO:0000313" key="3">
    <source>
        <dbReference type="EMBL" id="OIR03028.1"/>
    </source>
</evidence>
<evidence type="ECO:0000259" key="2">
    <source>
        <dbReference type="Pfam" id="PF05425"/>
    </source>
</evidence>
<feature type="transmembrane region" description="Helical" evidence="1">
    <location>
        <begin position="7"/>
        <end position="33"/>
    </location>
</feature>
<dbReference type="EMBL" id="MLJW01000069">
    <property type="protein sequence ID" value="OIR03028.1"/>
    <property type="molecule type" value="Genomic_DNA"/>
</dbReference>
<dbReference type="InterPro" id="IPR008457">
    <property type="entry name" value="Cu-R_CopD_dom"/>
</dbReference>
<sequence>MKLVPLLLFLHLIAVAVWVGGMFFAYLCLRPVAATQLEPPQRLALWAGVFERFFPWVWLAVALILGSGLDMFAIIGGRNWHDVPRHWNLMFATGIIMMLIFAHVYFSPYRRLHQAVTAADWPGAGAALNQIRAMVGFNLALGLITIAVATLGIYI</sequence>
<comment type="caution">
    <text evidence="3">The sequence shown here is derived from an EMBL/GenBank/DDBJ whole genome shotgun (WGS) entry which is preliminary data.</text>
</comment>